<gene>
    <name evidence="1" type="ORF">AWN68_17465</name>
</gene>
<evidence type="ECO:0000313" key="1">
    <source>
        <dbReference type="EMBL" id="KYG80284.1"/>
    </source>
</evidence>
<dbReference type="STRING" id="296218.AWN68_17465"/>
<comment type="caution">
    <text evidence="1">The sequence shown here is derived from an EMBL/GenBank/DDBJ whole genome shotgun (WGS) entry which is preliminary data.</text>
</comment>
<dbReference type="AlphaFoldDB" id="A0A150XNJ8"/>
<proteinExistence type="predicted"/>
<name>A0A150XNJ8_9BACT</name>
<organism evidence="1 2">
    <name type="scientific">Roseivirga echinicomitans</name>
    <dbReference type="NCBI Taxonomy" id="296218"/>
    <lineage>
        <taxon>Bacteria</taxon>
        <taxon>Pseudomonadati</taxon>
        <taxon>Bacteroidota</taxon>
        <taxon>Cytophagia</taxon>
        <taxon>Cytophagales</taxon>
        <taxon>Roseivirgaceae</taxon>
        <taxon>Roseivirga</taxon>
    </lineage>
</organism>
<accession>A0A150XNJ8</accession>
<reference evidence="1 2" key="1">
    <citation type="submission" date="2016-01" db="EMBL/GenBank/DDBJ databases">
        <title>Genome sequencing of Roseivirga echinicomitans KMM 6058.</title>
        <authorList>
            <person name="Selvaratnam C."/>
            <person name="Thevarajoo S."/>
            <person name="Goh K.M."/>
            <person name="Ee R."/>
            <person name="Chan K.-G."/>
            <person name="Chong C.S."/>
        </authorList>
    </citation>
    <scope>NUCLEOTIDE SEQUENCE [LARGE SCALE GENOMIC DNA]</scope>
    <source>
        <strain evidence="1 2">KMM 6058</strain>
    </source>
</reference>
<evidence type="ECO:0000313" key="2">
    <source>
        <dbReference type="Proteomes" id="UP000075615"/>
    </source>
</evidence>
<dbReference type="EMBL" id="LRDB01000008">
    <property type="protein sequence ID" value="KYG80284.1"/>
    <property type="molecule type" value="Genomic_DNA"/>
</dbReference>
<sequence length="80" mass="9658">MSQWAQSCCDIFFALGVFTTGLVRKGKRMSHSFPIFARLQDYCFHFDSNFLYSKRKLYIKLWKELFKENNSYLEQNLLEE</sequence>
<dbReference type="Proteomes" id="UP000075615">
    <property type="component" value="Unassembled WGS sequence"/>
</dbReference>
<keyword evidence="2" id="KW-1185">Reference proteome</keyword>
<protein>
    <submittedName>
        <fullName evidence="1">Uncharacterized protein</fullName>
    </submittedName>
</protein>